<keyword evidence="4" id="KW-1185">Reference proteome</keyword>
<feature type="non-terminal residue" evidence="3">
    <location>
        <position position="1"/>
    </location>
</feature>
<dbReference type="Gene3D" id="3.30.450.200">
    <property type="match status" value="1"/>
</dbReference>
<dbReference type="EMBL" id="JAATIS010000485">
    <property type="protein sequence ID" value="KAG2467569.1"/>
    <property type="molecule type" value="Genomic_DNA"/>
</dbReference>
<dbReference type="PANTHER" id="PTHR15288">
    <property type="entry name" value="DENN DOMAIN-CONTAINING PROTEIN 2"/>
    <property type="match status" value="1"/>
</dbReference>
<dbReference type="GO" id="GO:0005654">
    <property type="term" value="C:nucleoplasm"/>
    <property type="evidence" value="ECO:0007669"/>
    <property type="project" value="TreeGrafter"/>
</dbReference>
<proteinExistence type="predicted"/>
<dbReference type="InterPro" id="IPR005113">
    <property type="entry name" value="uDENN_dom"/>
</dbReference>
<comment type="caution">
    <text evidence="3">The sequence shown here is derived from an EMBL/GenBank/DDBJ whole genome shotgun (WGS) entry which is preliminary data.</text>
</comment>
<dbReference type="InterPro" id="IPR051942">
    <property type="entry name" value="DENN_domain_containing_2"/>
</dbReference>
<feature type="domain" description="uDENN" evidence="2">
    <location>
        <begin position="92"/>
        <end position="165"/>
    </location>
</feature>
<dbReference type="AlphaFoldDB" id="A0A8X7XH59"/>
<organism evidence="3 4">
    <name type="scientific">Polypterus senegalus</name>
    <name type="common">Senegal bichir</name>
    <dbReference type="NCBI Taxonomy" id="55291"/>
    <lineage>
        <taxon>Eukaryota</taxon>
        <taxon>Metazoa</taxon>
        <taxon>Chordata</taxon>
        <taxon>Craniata</taxon>
        <taxon>Vertebrata</taxon>
        <taxon>Euteleostomi</taxon>
        <taxon>Actinopterygii</taxon>
        <taxon>Polypteriformes</taxon>
        <taxon>Polypteridae</taxon>
        <taxon>Polypterus</taxon>
    </lineage>
</organism>
<name>A0A8X7XH59_POLSE</name>
<evidence type="ECO:0000313" key="3">
    <source>
        <dbReference type="EMBL" id="KAG2467569.1"/>
    </source>
</evidence>
<feature type="region of interest" description="Disordered" evidence="1">
    <location>
        <begin position="26"/>
        <end position="53"/>
    </location>
</feature>
<dbReference type="SMART" id="SM00800">
    <property type="entry name" value="uDENN"/>
    <property type="match status" value="1"/>
</dbReference>
<accession>A0A8X7XH59</accession>
<evidence type="ECO:0000256" key="1">
    <source>
        <dbReference type="SAM" id="MobiDB-lite"/>
    </source>
</evidence>
<evidence type="ECO:0000313" key="4">
    <source>
        <dbReference type="Proteomes" id="UP000886611"/>
    </source>
</evidence>
<dbReference type="GO" id="GO:0005829">
    <property type="term" value="C:cytosol"/>
    <property type="evidence" value="ECO:0007669"/>
    <property type="project" value="TreeGrafter"/>
</dbReference>
<dbReference type="Proteomes" id="UP000886611">
    <property type="component" value="Unassembled WGS sequence"/>
</dbReference>
<dbReference type="PANTHER" id="PTHR15288:SF2">
    <property type="entry name" value="DENN DOMAIN-CONTAINING PROTEIN 2D"/>
    <property type="match status" value="1"/>
</dbReference>
<gene>
    <name evidence="3" type="primary">Dennd2d_0</name>
    <name evidence="3" type="ORF">GTO96_0015359</name>
</gene>
<evidence type="ECO:0000259" key="2">
    <source>
        <dbReference type="SMART" id="SM00800"/>
    </source>
</evidence>
<protein>
    <submittedName>
        <fullName evidence="3">DEN2D protein</fullName>
    </submittedName>
</protein>
<sequence>MKTGVMPSEGEAPVTSTRTRISNLFASFAKKSPNEEDNSQNTGKADDVPSRTSMLLNPIKVLKERSSKERQPQNLEAKNQEMEQRESRYASGQFFFEYLVVVSLKKTKTNSYEPQVIYQFPKKDGMIRYQKEEEEKTLKAIMLFCFPEGVSWAPLTEYKRCAVYWHPLLIKRGPGSHASLYYIDTGLAHLYRRSFITGGSSPNRRRRPSPSPTALWLRSQIPNDLFNGRQDLQDTRYGLD</sequence>
<feature type="non-terminal residue" evidence="3">
    <location>
        <position position="240"/>
    </location>
</feature>
<reference evidence="3 4" key="1">
    <citation type="journal article" date="2021" name="Cell">
        <title>Tracing the genetic footprints of vertebrate landing in non-teleost ray-finned fishes.</title>
        <authorList>
            <person name="Bi X."/>
            <person name="Wang K."/>
            <person name="Yang L."/>
            <person name="Pan H."/>
            <person name="Jiang H."/>
            <person name="Wei Q."/>
            <person name="Fang M."/>
            <person name="Yu H."/>
            <person name="Zhu C."/>
            <person name="Cai Y."/>
            <person name="He Y."/>
            <person name="Gan X."/>
            <person name="Zeng H."/>
            <person name="Yu D."/>
            <person name="Zhu Y."/>
            <person name="Jiang H."/>
            <person name="Qiu Q."/>
            <person name="Yang H."/>
            <person name="Zhang Y.E."/>
            <person name="Wang W."/>
            <person name="Zhu M."/>
            <person name="He S."/>
            <person name="Zhang G."/>
        </authorList>
    </citation>
    <scope>NUCLEOTIDE SEQUENCE [LARGE SCALE GENOMIC DNA]</scope>
    <source>
        <strain evidence="3">Bchr_013</strain>
    </source>
</reference>